<dbReference type="RefSeq" id="WP_044838647.1">
    <property type="nucleotide sequence ID" value="NZ_CP059733.1"/>
</dbReference>
<feature type="transmembrane region" description="Helical" evidence="8">
    <location>
        <begin position="116"/>
        <end position="135"/>
    </location>
</feature>
<name>A0AAE9Z4I1_9GAMM</name>
<dbReference type="InterPro" id="IPR012549">
    <property type="entry name" value="EptA-like_N"/>
</dbReference>
<keyword evidence="12" id="KW-1185">Reference proteome</keyword>
<sequence>MARLPKIKLNHNVLLLTVMLLVCAFGNNSFLSQASFVYPLSDNLGFIIALCVVAFLVSVILTLLFSLVMPLKAALAIMLLVSASAGYFVDDFGVVIDDVMIQNLFETNSDEVLDLLSWGLVLRIVLLALAPAALLSLVELPEISRPQLLLKKTKLFSVSVLTILLLLGTFSSHFTTFFREHKPLRFYLNPIYPLYSFGYYVNSQLANSQDRNFVTYALESRSEARPEAGQQPNKLVIVVVGETVRADNLQFNGYNRATMPLLSLRDDIINFSNYSSCGTSTAISVPCMFSFDGKEDFDISEFKYKENALDVLAKSGVSVLWRDNNSSSKGVADRVSYESFKSPELNRICDLECRDIGMLDGLQNYLEQNPGDVLIVLHQMGNHGPAYYKRYPKSFERFTPACQTNELSRCSDEEIVNAYDNALLYTDYFLSQTLAFLEKNSGGYQTAMLYISDHGESLGENGIYLHGMPYFLAPKQQTHVPMLAWFSDSFPVDPLAVQNASSDELSHDSFSYSLIDLFDVSLLGQSSPYPVLFRKNERLASASGNTSGAGE</sequence>
<organism evidence="11 12">
    <name type="scientific">Thalassomonas viridans</name>
    <dbReference type="NCBI Taxonomy" id="137584"/>
    <lineage>
        <taxon>Bacteria</taxon>
        <taxon>Pseudomonadati</taxon>
        <taxon>Pseudomonadota</taxon>
        <taxon>Gammaproteobacteria</taxon>
        <taxon>Alteromonadales</taxon>
        <taxon>Colwelliaceae</taxon>
        <taxon>Thalassomonas</taxon>
    </lineage>
</organism>
<feature type="transmembrane region" description="Helical" evidence="8">
    <location>
        <begin position="155"/>
        <end position="174"/>
    </location>
</feature>
<reference evidence="11 12" key="1">
    <citation type="journal article" date="2015" name="Genome Announc.">
        <title>Draft Genome Sequences of Marine Isolates of Thalassomonas viridans and Thalassomonas actiniarum.</title>
        <authorList>
            <person name="Olonade I."/>
            <person name="van Zyl L.J."/>
            <person name="Trindade M."/>
        </authorList>
    </citation>
    <scope>NUCLEOTIDE SEQUENCE [LARGE SCALE GENOMIC DNA]</scope>
    <source>
        <strain evidence="11 12">XOM25</strain>
    </source>
</reference>
<keyword evidence="4 11" id="KW-0808">Transferase</keyword>
<feature type="domain" description="Phosphoethanolamine transferase N-terminal" evidence="10">
    <location>
        <begin position="56"/>
        <end position="204"/>
    </location>
</feature>
<feature type="transmembrane region" description="Helical" evidence="8">
    <location>
        <begin position="75"/>
        <end position="96"/>
    </location>
</feature>
<gene>
    <name evidence="11" type="ORF">SG34_004285</name>
</gene>
<dbReference type="NCBIfam" id="NF028537">
    <property type="entry name" value="P_eth_NH2_trans"/>
    <property type="match status" value="1"/>
</dbReference>
<evidence type="ECO:0000256" key="4">
    <source>
        <dbReference type="ARBA" id="ARBA00022679"/>
    </source>
</evidence>
<dbReference type="InterPro" id="IPR058130">
    <property type="entry name" value="PEA_transf_C"/>
</dbReference>
<reference evidence="11 12" key="2">
    <citation type="journal article" date="2022" name="Mar. Drugs">
        <title>Bioassay-Guided Fractionation Leads to the Detection of Cholic Acid Generated by the Rare Thalassomonas sp.</title>
        <authorList>
            <person name="Pheiffer F."/>
            <person name="Schneider Y.K."/>
            <person name="Hansen E.H."/>
            <person name="Andersen J.H."/>
            <person name="Isaksson J."/>
            <person name="Busche T."/>
            <person name="R C."/>
            <person name="Kalinowski J."/>
            <person name="Zyl L.V."/>
            <person name="Trindade M."/>
        </authorList>
    </citation>
    <scope>NUCLEOTIDE SEQUENCE [LARGE SCALE GENOMIC DNA]</scope>
    <source>
        <strain evidence="11 12">XOM25</strain>
    </source>
</reference>
<dbReference type="PANTHER" id="PTHR30443">
    <property type="entry name" value="INNER MEMBRANE PROTEIN"/>
    <property type="match status" value="1"/>
</dbReference>
<evidence type="ECO:0000259" key="10">
    <source>
        <dbReference type="Pfam" id="PF08019"/>
    </source>
</evidence>
<evidence type="ECO:0000256" key="6">
    <source>
        <dbReference type="ARBA" id="ARBA00022989"/>
    </source>
</evidence>
<keyword evidence="2" id="KW-1003">Cell membrane</keyword>
<evidence type="ECO:0000256" key="8">
    <source>
        <dbReference type="SAM" id="Phobius"/>
    </source>
</evidence>
<dbReference type="GO" id="GO:0005886">
    <property type="term" value="C:plasma membrane"/>
    <property type="evidence" value="ECO:0007669"/>
    <property type="project" value="UniProtKB-SubCell"/>
</dbReference>
<accession>A0AAE9Z4I1</accession>
<evidence type="ECO:0000256" key="3">
    <source>
        <dbReference type="ARBA" id="ARBA00022519"/>
    </source>
</evidence>
<dbReference type="EMBL" id="CP059733">
    <property type="protein sequence ID" value="WDE06157.1"/>
    <property type="molecule type" value="Genomic_DNA"/>
</dbReference>
<dbReference type="AlphaFoldDB" id="A0AAE9Z4I1"/>
<keyword evidence="5 8" id="KW-0812">Transmembrane</keyword>
<evidence type="ECO:0000256" key="7">
    <source>
        <dbReference type="ARBA" id="ARBA00023136"/>
    </source>
</evidence>
<keyword evidence="7 8" id="KW-0472">Membrane</keyword>
<comment type="subcellular location">
    <subcellularLocation>
        <location evidence="1">Cell inner membrane</location>
        <topology evidence="1">Multi-pass membrane protein</topology>
    </subcellularLocation>
</comment>
<evidence type="ECO:0000256" key="2">
    <source>
        <dbReference type="ARBA" id="ARBA00022475"/>
    </source>
</evidence>
<dbReference type="GO" id="GO:0016776">
    <property type="term" value="F:phosphotransferase activity, phosphate group as acceptor"/>
    <property type="evidence" value="ECO:0007669"/>
    <property type="project" value="TreeGrafter"/>
</dbReference>
<keyword evidence="3" id="KW-0997">Cell inner membrane</keyword>
<dbReference type="InterPro" id="IPR040423">
    <property type="entry name" value="PEA_transferase"/>
</dbReference>
<dbReference type="GO" id="GO:0009244">
    <property type="term" value="P:lipopolysaccharide core region biosynthetic process"/>
    <property type="evidence" value="ECO:0007669"/>
    <property type="project" value="TreeGrafter"/>
</dbReference>
<dbReference type="Gene3D" id="3.40.720.10">
    <property type="entry name" value="Alkaline Phosphatase, subunit A"/>
    <property type="match status" value="1"/>
</dbReference>
<protein>
    <submittedName>
        <fullName evidence="11">Phosphoethanolamine--lipid A transferase</fullName>
    </submittedName>
</protein>
<keyword evidence="6 8" id="KW-1133">Transmembrane helix</keyword>
<proteinExistence type="predicted"/>
<feature type="domain" description="Sulfatase N-terminal" evidence="9">
    <location>
        <begin position="235"/>
        <end position="520"/>
    </location>
</feature>
<dbReference type="Pfam" id="PF00884">
    <property type="entry name" value="Sulfatase"/>
    <property type="match status" value="1"/>
</dbReference>
<evidence type="ECO:0000256" key="1">
    <source>
        <dbReference type="ARBA" id="ARBA00004429"/>
    </source>
</evidence>
<dbReference type="SUPFAM" id="SSF53649">
    <property type="entry name" value="Alkaline phosphatase-like"/>
    <property type="match status" value="1"/>
</dbReference>
<dbReference type="Proteomes" id="UP000032352">
    <property type="component" value="Chromosome"/>
</dbReference>
<evidence type="ECO:0000259" key="9">
    <source>
        <dbReference type="Pfam" id="PF00884"/>
    </source>
</evidence>
<evidence type="ECO:0000256" key="5">
    <source>
        <dbReference type="ARBA" id="ARBA00022692"/>
    </source>
</evidence>
<dbReference type="PANTHER" id="PTHR30443:SF0">
    <property type="entry name" value="PHOSPHOETHANOLAMINE TRANSFERASE EPTA"/>
    <property type="match status" value="1"/>
</dbReference>
<dbReference type="InterPro" id="IPR000917">
    <property type="entry name" value="Sulfatase_N"/>
</dbReference>
<dbReference type="KEGG" id="tvd:SG34_004285"/>
<evidence type="ECO:0000313" key="12">
    <source>
        <dbReference type="Proteomes" id="UP000032352"/>
    </source>
</evidence>
<dbReference type="Pfam" id="PF08019">
    <property type="entry name" value="EptA_B_N"/>
    <property type="match status" value="1"/>
</dbReference>
<evidence type="ECO:0000313" key="11">
    <source>
        <dbReference type="EMBL" id="WDE06157.1"/>
    </source>
</evidence>
<dbReference type="CDD" id="cd16017">
    <property type="entry name" value="LptA"/>
    <property type="match status" value="1"/>
</dbReference>
<feature type="transmembrane region" description="Helical" evidence="8">
    <location>
        <begin position="44"/>
        <end position="68"/>
    </location>
</feature>
<dbReference type="InterPro" id="IPR017850">
    <property type="entry name" value="Alkaline_phosphatase_core_sf"/>
</dbReference>